<organism evidence="1 2">
    <name type="scientific">Methylocystis hirsuta</name>
    <dbReference type="NCBI Taxonomy" id="369798"/>
    <lineage>
        <taxon>Bacteria</taxon>
        <taxon>Pseudomonadati</taxon>
        <taxon>Pseudomonadota</taxon>
        <taxon>Alphaproteobacteria</taxon>
        <taxon>Hyphomicrobiales</taxon>
        <taxon>Methylocystaceae</taxon>
        <taxon>Methylocystis</taxon>
    </lineage>
</organism>
<sequence length="110" mass="11392">MAAALGQLLEGVSGGARNQARADFLLRAARQGASQLDALGVDGPVPYGESSGRYPDGLHWSLSVAPGPSVAGATGQPIATSFHARLQIKKPSGFGESYIISSFKIRPVEQ</sequence>
<accession>A0A3M9XX26</accession>
<evidence type="ECO:0000313" key="2">
    <source>
        <dbReference type="Proteomes" id="UP000268623"/>
    </source>
</evidence>
<evidence type="ECO:0000313" key="1">
    <source>
        <dbReference type="EMBL" id="RNJ51460.1"/>
    </source>
</evidence>
<dbReference type="Proteomes" id="UP000268623">
    <property type="component" value="Unassembled WGS sequence"/>
</dbReference>
<reference evidence="1 2" key="1">
    <citation type="submission" date="2018-08" db="EMBL/GenBank/DDBJ databases">
        <title>Genome sequence of Methylocystis hirsuta CSC1, a methanotroph able to accumulate PHAs.</title>
        <authorList>
            <person name="Bordel S."/>
            <person name="Rodriguez E."/>
            <person name="Gancedo J."/>
            <person name="Munoz R."/>
        </authorList>
    </citation>
    <scope>NUCLEOTIDE SEQUENCE [LARGE SCALE GENOMIC DNA]</scope>
    <source>
        <strain evidence="1 2">CSC1</strain>
    </source>
</reference>
<dbReference type="OrthoDB" id="8449888at2"/>
<dbReference type="EMBL" id="QWDD01000001">
    <property type="protein sequence ID" value="RNJ51460.1"/>
    <property type="molecule type" value="Genomic_DNA"/>
</dbReference>
<keyword evidence="2" id="KW-1185">Reference proteome</keyword>
<proteinExistence type="predicted"/>
<comment type="caution">
    <text evidence="1">The sequence shown here is derived from an EMBL/GenBank/DDBJ whole genome shotgun (WGS) entry which is preliminary data.</text>
</comment>
<protein>
    <submittedName>
        <fullName evidence="1">General secretion pathway protein GspI</fullName>
    </submittedName>
</protein>
<dbReference type="AlphaFoldDB" id="A0A3M9XX26"/>
<gene>
    <name evidence="1" type="ORF">D1O30_02270</name>
</gene>
<name>A0A3M9XX26_9HYPH</name>